<accession>A0AAW1WVX5</accession>
<comment type="caution">
    <text evidence="2">The sequence shown here is derived from an EMBL/GenBank/DDBJ whole genome shotgun (WGS) entry which is preliminary data.</text>
</comment>
<dbReference type="EMBL" id="JBEDUW010000005">
    <property type="protein sequence ID" value="KAK9928732.1"/>
    <property type="molecule type" value="Genomic_DNA"/>
</dbReference>
<protein>
    <submittedName>
        <fullName evidence="2">Uncharacterized protein</fullName>
    </submittedName>
</protein>
<evidence type="ECO:0000313" key="2">
    <source>
        <dbReference type="EMBL" id="KAK9928732.1"/>
    </source>
</evidence>
<sequence length="141" mass="16266">MGFALLFCCSYQTKRYCPLNVNEDVRESDEDNEQTVFDLQQKFMRAKFSGVEDEMRDDEEDEEEQKPIWGGRGPGYHGGDNRDFEMITCTSGRERSSEDSEEKAKSSTREDFGLEYISGNESDRELTFEEISVHGKSEKSL</sequence>
<feature type="compositionally biased region" description="Acidic residues" evidence="1">
    <location>
        <begin position="51"/>
        <end position="64"/>
    </location>
</feature>
<keyword evidence="3" id="KW-1185">Reference proteome</keyword>
<reference evidence="2 3" key="1">
    <citation type="journal article" date="2023" name="G3 (Bethesda)">
        <title>A chromosome-length genome assembly and annotation of blackberry (Rubus argutus, cv. 'Hillquist').</title>
        <authorList>
            <person name="Bruna T."/>
            <person name="Aryal R."/>
            <person name="Dudchenko O."/>
            <person name="Sargent D.J."/>
            <person name="Mead D."/>
            <person name="Buti M."/>
            <person name="Cavallini A."/>
            <person name="Hytonen T."/>
            <person name="Andres J."/>
            <person name="Pham M."/>
            <person name="Weisz D."/>
            <person name="Mascagni F."/>
            <person name="Usai G."/>
            <person name="Natali L."/>
            <person name="Bassil N."/>
            <person name="Fernandez G.E."/>
            <person name="Lomsadze A."/>
            <person name="Armour M."/>
            <person name="Olukolu B."/>
            <person name="Poorten T."/>
            <person name="Britton C."/>
            <person name="Davik J."/>
            <person name="Ashrafi H."/>
            <person name="Aiden E.L."/>
            <person name="Borodovsky M."/>
            <person name="Worthington M."/>
        </authorList>
    </citation>
    <scope>NUCLEOTIDE SEQUENCE [LARGE SCALE GENOMIC DNA]</scope>
    <source>
        <strain evidence="2">PI 553951</strain>
    </source>
</reference>
<dbReference type="Proteomes" id="UP001457282">
    <property type="component" value="Unassembled WGS sequence"/>
</dbReference>
<feature type="region of interest" description="Disordered" evidence="1">
    <location>
        <begin position="50"/>
        <end position="141"/>
    </location>
</feature>
<dbReference type="AlphaFoldDB" id="A0AAW1WVX5"/>
<feature type="compositionally biased region" description="Basic and acidic residues" evidence="1">
    <location>
        <begin position="92"/>
        <end position="112"/>
    </location>
</feature>
<gene>
    <name evidence="2" type="ORF">M0R45_025855</name>
</gene>
<organism evidence="2 3">
    <name type="scientific">Rubus argutus</name>
    <name type="common">Southern blackberry</name>
    <dbReference type="NCBI Taxonomy" id="59490"/>
    <lineage>
        <taxon>Eukaryota</taxon>
        <taxon>Viridiplantae</taxon>
        <taxon>Streptophyta</taxon>
        <taxon>Embryophyta</taxon>
        <taxon>Tracheophyta</taxon>
        <taxon>Spermatophyta</taxon>
        <taxon>Magnoliopsida</taxon>
        <taxon>eudicotyledons</taxon>
        <taxon>Gunneridae</taxon>
        <taxon>Pentapetalae</taxon>
        <taxon>rosids</taxon>
        <taxon>fabids</taxon>
        <taxon>Rosales</taxon>
        <taxon>Rosaceae</taxon>
        <taxon>Rosoideae</taxon>
        <taxon>Rosoideae incertae sedis</taxon>
        <taxon>Rubus</taxon>
    </lineage>
</organism>
<evidence type="ECO:0000313" key="3">
    <source>
        <dbReference type="Proteomes" id="UP001457282"/>
    </source>
</evidence>
<evidence type="ECO:0000256" key="1">
    <source>
        <dbReference type="SAM" id="MobiDB-lite"/>
    </source>
</evidence>
<name>A0AAW1WVX5_RUBAR</name>
<feature type="compositionally biased region" description="Basic and acidic residues" evidence="1">
    <location>
        <begin position="121"/>
        <end position="141"/>
    </location>
</feature>
<proteinExistence type="predicted"/>